<dbReference type="CDD" id="cd00254">
    <property type="entry name" value="LT-like"/>
    <property type="match status" value="1"/>
</dbReference>
<dbReference type="EMBL" id="HE576794">
    <property type="protein sequence ID" value="CCC74144.1"/>
    <property type="molecule type" value="Genomic_DNA"/>
</dbReference>
<proteinExistence type="predicted"/>
<dbReference type="KEGG" id="med:MELS_1926"/>
<dbReference type="InterPro" id="IPR023346">
    <property type="entry name" value="Lysozyme-like_dom_sf"/>
</dbReference>
<dbReference type="STRING" id="1064535.MELS_1926"/>
<feature type="domain" description="Transglycosylase SLT" evidence="1">
    <location>
        <begin position="7"/>
        <end position="113"/>
    </location>
</feature>
<evidence type="ECO:0000259" key="1">
    <source>
        <dbReference type="Pfam" id="PF01464"/>
    </source>
</evidence>
<dbReference type="Gene3D" id="1.10.530.10">
    <property type="match status" value="1"/>
</dbReference>
<evidence type="ECO:0000313" key="2">
    <source>
        <dbReference type="EMBL" id="CCC74144.1"/>
    </source>
</evidence>
<dbReference type="GeneID" id="97492519"/>
<dbReference type="SUPFAM" id="SSF53955">
    <property type="entry name" value="Lysozyme-like"/>
    <property type="match status" value="1"/>
</dbReference>
<dbReference type="eggNOG" id="COG0741">
    <property type="taxonomic scope" value="Bacteria"/>
</dbReference>
<keyword evidence="3" id="KW-1185">Reference proteome</keyword>
<dbReference type="InterPro" id="IPR008258">
    <property type="entry name" value="Transglycosylase_SLT_dom_1"/>
</dbReference>
<evidence type="ECO:0000313" key="3">
    <source>
        <dbReference type="Proteomes" id="UP000010111"/>
    </source>
</evidence>
<name>G0VSA4_MEGEL</name>
<dbReference type="HOGENOM" id="CLU_849426_0_0_9"/>
<sequence>MAGYASYIVDAANQYGIDPNIALAIAARETGGDDVNAINMADGGGLMQITDGSAADYGVNDLYPDWATDPQQNALGGMLILKKKIDEQGGDVWAGVRAYNGAGPMADQYLAQVQQNYNNLGGSGKGTFNFQAKDAQNRPFLNILTHLRTSDPNEPFDYKSISEIMAQSNPDVRNAIDAQKLTSRDYVNDTNFMSPDVAKLVRPTSQTLMQNRIDEIKDNMGQQMLQDNLRKGISAINLINKSNNVDNKGMYSGLMKSIGIDVPSNVDQYANSGDMLDSMIQDAENDRKYNMQVQKAQFAQQQRTAQQGLLQDKLNHMNKMYSMMGGA</sequence>
<dbReference type="RefSeq" id="WP_014016869.1">
    <property type="nucleotide sequence ID" value="NC_015873.1"/>
</dbReference>
<protein>
    <submittedName>
        <fullName evidence="2">Transglycosylase SLT domain protein</fullName>
    </submittedName>
</protein>
<dbReference type="Pfam" id="PF01464">
    <property type="entry name" value="SLT"/>
    <property type="match status" value="1"/>
</dbReference>
<organism evidence="2 3">
    <name type="scientific">Megasphaera elsdenii DSM 20460</name>
    <dbReference type="NCBI Taxonomy" id="1064535"/>
    <lineage>
        <taxon>Bacteria</taxon>
        <taxon>Bacillati</taxon>
        <taxon>Bacillota</taxon>
        <taxon>Negativicutes</taxon>
        <taxon>Veillonellales</taxon>
        <taxon>Veillonellaceae</taxon>
        <taxon>Megasphaera</taxon>
    </lineage>
</organism>
<gene>
    <name evidence="2" type="ORF">MELS_1926</name>
</gene>
<reference evidence="2 3" key="1">
    <citation type="journal article" date="2011" name="J. Bacteriol.">
        <title>Genome Sequence of the Ruminal Bacterium Megasphaera elsdenii.</title>
        <authorList>
            <person name="Marx H."/>
            <person name="Graf A.B."/>
            <person name="Tatto N."/>
            <person name="Thallinger G.G."/>
            <person name="Mattanovich D."/>
            <person name="Sauer M."/>
        </authorList>
    </citation>
    <scope>NUCLEOTIDE SEQUENCE [LARGE SCALE GENOMIC DNA]</scope>
    <source>
        <strain evidence="2 3">DSM 20460</strain>
    </source>
</reference>
<accession>G0VSA4</accession>
<dbReference type="AlphaFoldDB" id="G0VSA4"/>
<dbReference type="Proteomes" id="UP000010111">
    <property type="component" value="Chromosome"/>
</dbReference>